<sequence>MEAAAGALPRQPGPTNHRAPCLEAEGEAANEERSRAAAGCWNVSLVIMSALMSRHWIARGGNGRTGGENEIRLFVEGERKEEEGRGEGEKEEERRG</sequence>
<comment type="caution">
    <text evidence="2">The sequence shown here is derived from an EMBL/GenBank/DDBJ whole genome shotgun (WGS) entry which is preliminary data.</text>
</comment>
<reference evidence="2" key="1">
    <citation type="submission" date="2023-11" db="EMBL/GenBank/DDBJ databases">
        <title>Genome assemblies of two species of porcelain crab, Petrolisthes cinctipes and Petrolisthes manimaculis (Anomura: Porcellanidae).</title>
        <authorList>
            <person name="Angst P."/>
        </authorList>
    </citation>
    <scope>NUCLEOTIDE SEQUENCE</scope>
    <source>
        <strain evidence="2">PB745_02</strain>
        <tissue evidence="2">Gill</tissue>
    </source>
</reference>
<feature type="region of interest" description="Disordered" evidence="1">
    <location>
        <begin position="1"/>
        <end position="20"/>
    </location>
</feature>
<protein>
    <submittedName>
        <fullName evidence="2">Uncharacterized protein</fullName>
    </submittedName>
</protein>
<accession>A0AAE1NE47</accession>
<keyword evidence="3" id="KW-1185">Reference proteome</keyword>
<name>A0AAE1NE47_9EUCA</name>
<gene>
    <name evidence="2" type="ORF">Pmani_039992</name>
</gene>
<feature type="compositionally biased region" description="Basic and acidic residues" evidence="1">
    <location>
        <begin position="67"/>
        <end position="96"/>
    </location>
</feature>
<dbReference type="Proteomes" id="UP001292094">
    <property type="component" value="Unassembled WGS sequence"/>
</dbReference>
<organism evidence="2 3">
    <name type="scientific">Petrolisthes manimaculis</name>
    <dbReference type="NCBI Taxonomy" id="1843537"/>
    <lineage>
        <taxon>Eukaryota</taxon>
        <taxon>Metazoa</taxon>
        <taxon>Ecdysozoa</taxon>
        <taxon>Arthropoda</taxon>
        <taxon>Crustacea</taxon>
        <taxon>Multicrustacea</taxon>
        <taxon>Malacostraca</taxon>
        <taxon>Eumalacostraca</taxon>
        <taxon>Eucarida</taxon>
        <taxon>Decapoda</taxon>
        <taxon>Pleocyemata</taxon>
        <taxon>Anomura</taxon>
        <taxon>Galatheoidea</taxon>
        <taxon>Porcellanidae</taxon>
        <taxon>Petrolisthes</taxon>
    </lineage>
</organism>
<dbReference type="EMBL" id="JAWZYT010007224">
    <property type="protein sequence ID" value="KAK4286921.1"/>
    <property type="molecule type" value="Genomic_DNA"/>
</dbReference>
<feature type="region of interest" description="Disordered" evidence="1">
    <location>
        <begin position="58"/>
        <end position="96"/>
    </location>
</feature>
<proteinExistence type="predicted"/>
<evidence type="ECO:0000313" key="3">
    <source>
        <dbReference type="Proteomes" id="UP001292094"/>
    </source>
</evidence>
<evidence type="ECO:0000256" key="1">
    <source>
        <dbReference type="SAM" id="MobiDB-lite"/>
    </source>
</evidence>
<evidence type="ECO:0000313" key="2">
    <source>
        <dbReference type="EMBL" id="KAK4286921.1"/>
    </source>
</evidence>
<dbReference type="AlphaFoldDB" id="A0AAE1NE47"/>